<sequence length="94" mass="10850">MDGLAERIIKTLGEMVRIFCEYGLELKDCYGFTHYWCTFIPALELAYKPSIQSSTKHTPAILEKGWNPRLPQDSLRKDLVFINPTDARFKGILQ</sequence>
<proteinExistence type="predicted"/>
<accession>A0A9Q3PWX0</accession>
<evidence type="ECO:0000313" key="2">
    <source>
        <dbReference type="Proteomes" id="UP000765509"/>
    </source>
</evidence>
<protein>
    <submittedName>
        <fullName evidence="1">Uncharacterized protein</fullName>
    </submittedName>
</protein>
<dbReference type="AlphaFoldDB" id="A0A9Q3PWX0"/>
<evidence type="ECO:0000313" key="1">
    <source>
        <dbReference type="EMBL" id="MBW0576561.1"/>
    </source>
</evidence>
<organism evidence="1 2">
    <name type="scientific">Austropuccinia psidii MF-1</name>
    <dbReference type="NCBI Taxonomy" id="1389203"/>
    <lineage>
        <taxon>Eukaryota</taxon>
        <taxon>Fungi</taxon>
        <taxon>Dikarya</taxon>
        <taxon>Basidiomycota</taxon>
        <taxon>Pucciniomycotina</taxon>
        <taxon>Pucciniomycetes</taxon>
        <taxon>Pucciniales</taxon>
        <taxon>Sphaerophragmiaceae</taxon>
        <taxon>Austropuccinia</taxon>
    </lineage>
</organism>
<gene>
    <name evidence="1" type="ORF">O181_116276</name>
</gene>
<dbReference type="Gene3D" id="3.30.420.10">
    <property type="entry name" value="Ribonuclease H-like superfamily/Ribonuclease H"/>
    <property type="match status" value="1"/>
</dbReference>
<dbReference type="EMBL" id="AVOT02098668">
    <property type="protein sequence ID" value="MBW0576561.1"/>
    <property type="molecule type" value="Genomic_DNA"/>
</dbReference>
<comment type="caution">
    <text evidence="1">The sequence shown here is derived from an EMBL/GenBank/DDBJ whole genome shotgun (WGS) entry which is preliminary data.</text>
</comment>
<dbReference type="InterPro" id="IPR036397">
    <property type="entry name" value="RNaseH_sf"/>
</dbReference>
<dbReference type="Proteomes" id="UP000765509">
    <property type="component" value="Unassembled WGS sequence"/>
</dbReference>
<dbReference type="GO" id="GO:0003676">
    <property type="term" value="F:nucleic acid binding"/>
    <property type="evidence" value="ECO:0007669"/>
    <property type="project" value="InterPro"/>
</dbReference>
<name>A0A9Q3PWX0_9BASI</name>
<keyword evidence="2" id="KW-1185">Reference proteome</keyword>
<reference evidence="1" key="1">
    <citation type="submission" date="2021-03" db="EMBL/GenBank/DDBJ databases">
        <title>Draft genome sequence of rust myrtle Austropuccinia psidii MF-1, a brazilian biotype.</title>
        <authorList>
            <person name="Quecine M.C."/>
            <person name="Pachon D.M.R."/>
            <person name="Bonatelli M.L."/>
            <person name="Correr F.H."/>
            <person name="Franceschini L.M."/>
            <person name="Leite T.F."/>
            <person name="Margarido G.R.A."/>
            <person name="Almeida C.A."/>
            <person name="Ferrarezi J.A."/>
            <person name="Labate C.A."/>
        </authorList>
    </citation>
    <scope>NUCLEOTIDE SEQUENCE</scope>
    <source>
        <strain evidence="1">MF-1</strain>
    </source>
</reference>